<organism evidence="2 3">
    <name type="scientific">Cinchona calisaya</name>
    <dbReference type="NCBI Taxonomy" id="153742"/>
    <lineage>
        <taxon>Eukaryota</taxon>
        <taxon>Viridiplantae</taxon>
        <taxon>Streptophyta</taxon>
        <taxon>Embryophyta</taxon>
        <taxon>Tracheophyta</taxon>
        <taxon>Spermatophyta</taxon>
        <taxon>Magnoliopsida</taxon>
        <taxon>eudicotyledons</taxon>
        <taxon>Gunneridae</taxon>
        <taxon>Pentapetalae</taxon>
        <taxon>asterids</taxon>
        <taxon>lamiids</taxon>
        <taxon>Gentianales</taxon>
        <taxon>Rubiaceae</taxon>
        <taxon>Cinchonoideae</taxon>
        <taxon>Cinchoneae</taxon>
        <taxon>Cinchona</taxon>
    </lineage>
</organism>
<dbReference type="Proteomes" id="UP001630127">
    <property type="component" value="Unassembled WGS sequence"/>
</dbReference>
<dbReference type="PANTHER" id="PTHR35123:SF2">
    <property type="entry name" value="UBIQUITIN CARBOXYL-TERMINAL HYDROLASE-LIKE PROTEIN"/>
    <property type="match status" value="1"/>
</dbReference>
<evidence type="ECO:0000313" key="3">
    <source>
        <dbReference type="Proteomes" id="UP001630127"/>
    </source>
</evidence>
<feature type="compositionally biased region" description="Basic and acidic residues" evidence="1">
    <location>
        <begin position="28"/>
        <end position="44"/>
    </location>
</feature>
<reference evidence="2 3" key="1">
    <citation type="submission" date="2024-11" db="EMBL/GenBank/DDBJ databases">
        <title>A near-complete genome assembly of Cinchona calisaya.</title>
        <authorList>
            <person name="Lian D.C."/>
            <person name="Zhao X.W."/>
            <person name="Wei L."/>
        </authorList>
    </citation>
    <scope>NUCLEOTIDE SEQUENCE [LARGE SCALE GENOMIC DNA]</scope>
    <source>
        <tissue evidence="2">Nenye</tissue>
    </source>
</reference>
<gene>
    <name evidence="2" type="ORF">ACH5RR_001772</name>
</gene>
<proteinExistence type="predicted"/>
<name>A0ABD3B4S2_9GENT</name>
<protein>
    <submittedName>
        <fullName evidence="2">Uncharacterized protein</fullName>
    </submittedName>
</protein>
<feature type="compositionally biased region" description="Gly residues" evidence="1">
    <location>
        <begin position="14"/>
        <end position="23"/>
    </location>
</feature>
<comment type="caution">
    <text evidence="2">The sequence shown here is derived from an EMBL/GenBank/DDBJ whole genome shotgun (WGS) entry which is preliminary data.</text>
</comment>
<evidence type="ECO:0000313" key="2">
    <source>
        <dbReference type="EMBL" id="KAL3538406.1"/>
    </source>
</evidence>
<feature type="region of interest" description="Disordered" evidence="1">
    <location>
        <begin position="1"/>
        <end position="44"/>
    </location>
</feature>
<dbReference type="PANTHER" id="PTHR35123">
    <property type="entry name" value="OS07G0633900 PROTEIN-RELATED"/>
    <property type="match status" value="1"/>
</dbReference>
<keyword evidence="3" id="KW-1185">Reference proteome</keyword>
<dbReference type="EMBL" id="JBJUIK010000001">
    <property type="protein sequence ID" value="KAL3538406.1"/>
    <property type="molecule type" value="Genomic_DNA"/>
</dbReference>
<dbReference type="AlphaFoldDB" id="A0ABD3B4S2"/>
<sequence length="144" mass="16170">MSEKDKDPSTSAAGGDGGGGGGGEEGEEGVKEERGKKGEREAKRVSVFRLGKAKKRVVQSNWRWRWRWRWRRRKKKKGNLVNSVGCCLCLRQSQMLDSSGESTPPPTSDPNSKDFTYDMLKVFIEKNDFYAADCNPHLDLDAKS</sequence>
<accession>A0ABD3B4S2</accession>
<evidence type="ECO:0000256" key="1">
    <source>
        <dbReference type="SAM" id="MobiDB-lite"/>
    </source>
</evidence>